<reference evidence="1 2" key="1">
    <citation type="submission" date="2019-11" db="EMBL/GenBank/DDBJ databases">
        <title>Metabolism of dissolved organic matter in forest soils.</title>
        <authorList>
            <person name="Cyle K.T."/>
            <person name="Wilhelm R.C."/>
            <person name="Martinez C.E."/>
        </authorList>
    </citation>
    <scope>NUCLEOTIDE SEQUENCE [LARGE SCALE GENOMIC DNA]</scope>
    <source>
        <strain evidence="1 2">1N</strain>
    </source>
</reference>
<comment type="caution">
    <text evidence="1">The sequence shown here is derived from an EMBL/GenBank/DDBJ whole genome shotgun (WGS) entry which is preliminary data.</text>
</comment>
<organism evidence="1 2">
    <name type="scientific">Paraburkholderia solitsugae</name>
    <dbReference type="NCBI Taxonomy" id="2675748"/>
    <lineage>
        <taxon>Bacteria</taxon>
        <taxon>Pseudomonadati</taxon>
        <taxon>Pseudomonadota</taxon>
        <taxon>Betaproteobacteria</taxon>
        <taxon>Burkholderiales</taxon>
        <taxon>Burkholderiaceae</taxon>
        <taxon>Paraburkholderia</taxon>
    </lineage>
</organism>
<dbReference type="Proteomes" id="UP000652198">
    <property type="component" value="Unassembled WGS sequence"/>
</dbReference>
<evidence type="ECO:0000313" key="1">
    <source>
        <dbReference type="EMBL" id="NPT44355.1"/>
    </source>
</evidence>
<proteinExistence type="predicted"/>
<dbReference type="EMBL" id="WOEY01000092">
    <property type="protein sequence ID" value="NPT44355.1"/>
    <property type="molecule type" value="Genomic_DNA"/>
</dbReference>
<dbReference type="RefSeq" id="WP_172314405.1">
    <property type="nucleotide sequence ID" value="NZ_WOEY01000092.1"/>
</dbReference>
<name>A0ABX2BX51_9BURK</name>
<gene>
    <name evidence="1" type="ORF">GNZ12_24195</name>
</gene>
<sequence>MNSPVGQLVGALHTNTLHTLRDVVVPVYAPSLFDAGVVRWLEAEGQRFRHELPSDDPDSVRFARHLAVFRYTRHARTQGL</sequence>
<keyword evidence="2" id="KW-1185">Reference proteome</keyword>
<protein>
    <submittedName>
        <fullName evidence="1">Uncharacterized protein</fullName>
    </submittedName>
</protein>
<accession>A0ABX2BX51</accession>
<evidence type="ECO:0000313" key="2">
    <source>
        <dbReference type="Proteomes" id="UP000652198"/>
    </source>
</evidence>